<gene>
    <name evidence="2" type="ORF">AQJ91_41320</name>
</gene>
<proteinExistence type="predicted"/>
<sequence>MRKCTSVMRASPGRGTDTPGHGILTSGADGVNRASGHGRQAETLREDLVDHDRRQKAQVHLWTNQVSAVAGTDQSER</sequence>
<reference evidence="2 3" key="1">
    <citation type="submission" date="2015-10" db="EMBL/GenBank/DDBJ databases">
        <title>Draft genome sequence of Streptomyces sp. RV15, isolated from a marine sponge.</title>
        <authorList>
            <person name="Ruckert C."/>
            <person name="Abdelmohsen U.R."/>
            <person name="Winkler A."/>
            <person name="Hentschel U."/>
            <person name="Kalinowski J."/>
            <person name="Kampfer P."/>
            <person name="Glaeser S."/>
        </authorList>
    </citation>
    <scope>NUCLEOTIDE SEQUENCE [LARGE SCALE GENOMIC DNA]</scope>
    <source>
        <strain evidence="2 3">RV15</strain>
    </source>
</reference>
<evidence type="ECO:0000313" key="3">
    <source>
        <dbReference type="Proteomes" id="UP000053260"/>
    </source>
</evidence>
<comment type="caution">
    <text evidence="2">The sequence shown here is derived from an EMBL/GenBank/DDBJ whole genome shotgun (WGS) entry which is preliminary data.</text>
</comment>
<dbReference type="AlphaFoldDB" id="A0A117RXS2"/>
<evidence type="ECO:0000256" key="1">
    <source>
        <dbReference type="SAM" id="MobiDB-lite"/>
    </source>
</evidence>
<name>A0A117RXS2_9ACTN</name>
<protein>
    <submittedName>
        <fullName evidence="2">Uncharacterized protein</fullName>
    </submittedName>
</protein>
<dbReference type="EMBL" id="LMXB01000112">
    <property type="protein sequence ID" value="KUO15397.1"/>
    <property type="molecule type" value="Genomic_DNA"/>
</dbReference>
<accession>A0A117RXS2</accession>
<keyword evidence="3" id="KW-1185">Reference proteome</keyword>
<organism evidence="2 3">
    <name type="scientific">Streptomyces dysideae</name>
    <dbReference type="NCBI Taxonomy" id="909626"/>
    <lineage>
        <taxon>Bacteria</taxon>
        <taxon>Bacillati</taxon>
        <taxon>Actinomycetota</taxon>
        <taxon>Actinomycetes</taxon>
        <taxon>Kitasatosporales</taxon>
        <taxon>Streptomycetaceae</taxon>
        <taxon>Streptomyces</taxon>
    </lineage>
</organism>
<feature type="region of interest" description="Disordered" evidence="1">
    <location>
        <begin position="1"/>
        <end position="39"/>
    </location>
</feature>
<dbReference type="Proteomes" id="UP000053260">
    <property type="component" value="Unassembled WGS sequence"/>
</dbReference>
<evidence type="ECO:0000313" key="2">
    <source>
        <dbReference type="EMBL" id="KUO15397.1"/>
    </source>
</evidence>